<protein>
    <submittedName>
        <fullName evidence="1">Uncharacterized protein</fullName>
    </submittedName>
</protein>
<dbReference type="KEGG" id="aep:AMC99_01832"/>
<dbReference type="Proteomes" id="UP000057938">
    <property type="component" value="Chromosome"/>
</dbReference>
<evidence type="ECO:0000313" key="2">
    <source>
        <dbReference type="Proteomes" id="UP000057938"/>
    </source>
</evidence>
<evidence type="ECO:0000313" key="1">
    <source>
        <dbReference type="EMBL" id="ALE17120.1"/>
    </source>
</evidence>
<name>A0A0M4MUF3_9SPHN</name>
<sequence length="38" mass="4193">MFGEGGLIGLIRKKRSQLCSPAGKTVHRDRIIVLEKQG</sequence>
<gene>
    <name evidence="1" type="ORF">AMC99_01832</name>
</gene>
<dbReference type="EMBL" id="CP012669">
    <property type="protein sequence ID" value="ALE17120.1"/>
    <property type="molecule type" value="Genomic_DNA"/>
</dbReference>
<organism evidence="1 2">
    <name type="scientific">Altererythrobacter epoxidivorans</name>
    <dbReference type="NCBI Taxonomy" id="361183"/>
    <lineage>
        <taxon>Bacteria</taxon>
        <taxon>Pseudomonadati</taxon>
        <taxon>Pseudomonadota</taxon>
        <taxon>Alphaproteobacteria</taxon>
        <taxon>Sphingomonadales</taxon>
        <taxon>Erythrobacteraceae</taxon>
        <taxon>Altererythrobacter</taxon>
    </lineage>
</organism>
<proteinExistence type="predicted"/>
<keyword evidence="2" id="KW-1185">Reference proteome</keyword>
<dbReference type="AlphaFoldDB" id="A0A0M4MUF3"/>
<reference evidence="1 2" key="1">
    <citation type="submission" date="2015-09" db="EMBL/GenBank/DDBJ databases">
        <title>Complete genome sequence of a benzo[a]pyrene-degrading bacterium Altererythrobacter epoxidivorans CGMCC 1.7731T.</title>
        <authorList>
            <person name="Li Z."/>
            <person name="Cheng H."/>
            <person name="Huo Y."/>
            <person name="Xu X."/>
        </authorList>
    </citation>
    <scope>NUCLEOTIDE SEQUENCE [LARGE SCALE GENOMIC DNA]</scope>
    <source>
        <strain evidence="1 2">CGMCC 1.7731</strain>
    </source>
</reference>
<accession>A0A0M4MUF3</accession>